<organism evidence="1">
    <name type="scientific">marine sediment metagenome</name>
    <dbReference type="NCBI Taxonomy" id="412755"/>
    <lineage>
        <taxon>unclassified sequences</taxon>
        <taxon>metagenomes</taxon>
        <taxon>ecological metagenomes</taxon>
    </lineage>
</organism>
<gene>
    <name evidence="1" type="ORF">S12H4_14683</name>
</gene>
<protein>
    <submittedName>
        <fullName evidence="1">Uncharacterized protein</fullName>
    </submittedName>
</protein>
<dbReference type="EMBL" id="BARW01007014">
    <property type="protein sequence ID" value="GAI83697.1"/>
    <property type="molecule type" value="Genomic_DNA"/>
</dbReference>
<feature type="non-terminal residue" evidence="1">
    <location>
        <position position="204"/>
    </location>
</feature>
<proteinExistence type="predicted"/>
<name>X1RSI3_9ZZZZ</name>
<accession>X1RSI3</accession>
<sequence length="204" mass="22646">MALVQYGGGVTQMSGSIAGQTHARNRSGNYIRARTKPVNPKSTFQVYARTIMSLLAEYWYEDLTPTQRESWATYANAIVMKNKLNASIKLSGFNHFIRSNSVRRWYWASLGAEFQSIVKDAPGGNGLPPKDPSVAIDVDVDPQQISVSFNTDMDWCSEQFAGLIMRMGIPQRGTRNFFDGPWKPCMIILGNEAGLVTPVTCLPC</sequence>
<dbReference type="AlphaFoldDB" id="X1RSI3"/>
<evidence type="ECO:0000313" key="1">
    <source>
        <dbReference type="EMBL" id="GAI83697.1"/>
    </source>
</evidence>
<reference evidence="1" key="1">
    <citation type="journal article" date="2014" name="Front. Microbiol.">
        <title>High frequency of phylogenetically diverse reductive dehalogenase-homologous genes in deep subseafloor sedimentary metagenomes.</title>
        <authorList>
            <person name="Kawai M."/>
            <person name="Futagami T."/>
            <person name="Toyoda A."/>
            <person name="Takaki Y."/>
            <person name="Nishi S."/>
            <person name="Hori S."/>
            <person name="Arai W."/>
            <person name="Tsubouchi T."/>
            <person name="Morono Y."/>
            <person name="Uchiyama I."/>
            <person name="Ito T."/>
            <person name="Fujiyama A."/>
            <person name="Inagaki F."/>
            <person name="Takami H."/>
        </authorList>
    </citation>
    <scope>NUCLEOTIDE SEQUENCE</scope>
    <source>
        <strain evidence="1">Expedition CK06-06</strain>
    </source>
</reference>
<comment type="caution">
    <text evidence="1">The sequence shown here is derived from an EMBL/GenBank/DDBJ whole genome shotgun (WGS) entry which is preliminary data.</text>
</comment>